<reference evidence="1" key="2">
    <citation type="submission" date="2021-01" db="EMBL/GenBank/DDBJ databases">
        <authorList>
            <person name="Yu Y."/>
        </authorList>
    </citation>
    <scope>NUCLEOTIDE SEQUENCE</scope>
    <source>
        <strain evidence="1">As-5</strain>
        <strain evidence="2">As-6</strain>
    </source>
</reference>
<evidence type="ECO:0000313" key="2">
    <source>
        <dbReference type="EMBL" id="MBM9939865.1"/>
    </source>
</evidence>
<sequence length="155" mass="17083">MARTRPPTDRRKRTLAAIHAAAKALGLAEDVYRDLVQRVSGQSGQPQRSAGSCDQRQLDAIANELRRLGGMPARSARAAERWAGRPKGDLAPQLAKVEALLADAGRPWAYAHSLALRMCKVTRIEWCNKEQLQKVIAALQYDANRRAHAVPKDVP</sequence>
<name>A0AAW4GCI2_9GAMM</name>
<dbReference type="EMBL" id="JAFFTB010000030">
    <property type="protein sequence ID" value="MBM9939865.1"/>
    <property type="molecule type" value="Genomic_DNA"/>
</dbReference>
<dbReference type="EMBL" id="JAFFTA010000001">
    <property type="protein sequence ID" value="MBM9911890.1"/>
    <property type="molecule type" value="Genomic_DNA"/>
</dbReference>
<dbReference type="RefSeq" id="WP_205404379.1">
    <property type="nucleotide sequence ID" value="NZ_JAFFTA010000001.1"/>
</dbReference>
<dbReference type="Proteomes" id="UP000749453">
    <property type="component" value="Unassembled WGS sequence"/>
</dbReference>
<keyword evidence="3" id="KW-1185">Reference proteome</keyword>
<evidence type="ECO:0000313" key="3">
    <source>
        <dbReference type="Proteomes" id="UP000749453"/>
    </source>
</evidence>
<accession>A0AAW4GCI2</accession>
<dbReference type="Pfam" id="PF06252">
    <property type="entry name" value="GemA"/>
    <property type="match status" value="1"/>
</dbReference>
<gene>
    <name evidence="1" type="ORF">JJW18_00200</name>
    <name evidence="2" type="ORF">JJW19_17160</name>
</gene>
<evidence type="ECO:0000313" key="4">
    <source>
        <dbReference type="Proteomes" id="UP000784064"/>
    </source>
</evidence>
<proteinExistence type="predicted"/>
<evidence type="ECO:0000313" key="1">
    <source>
        <dbReference type="EMBL" id="MBM9911890.1"/>
    </source>
</evidence>
<dbReference type="Proteomes" id="UP000784064">
    <property type="component" value="Unassembled WGS sequence"/>
</dbReference>
<dbReference type="AlphaFoldDB" id="A0AAW4GCI2"/>
<protein>
    <submittedName>
        <fullName evidence="1">Regulatory protein GemA</fullName>
    </submittedName>
</protein>
<dbReference type="InterPro" id="IPR009363">
    <property type="entry name" value="Phage_Mu_Gp16"/>
</dbReference>
<comment type="caution">
    <text evidence="1">The sequence shown here is derived from an EMBL/GenBank/DDBJ whole genome shotgun (WGS) entry which is preliminary data.</text>
</comment>
<organism evidence="1 4">
    <name type="scientific">Stenotrophomonas lactitubi</name>
    <dbReference type="NCBI Taxonomy" id="2045214"/>
    <lineage>
        <taxon>Bacteria</taxon>
        <taxon>Pseudomonadati</taxon>
        <taxon>Pseudomonadota</taxon>
        <taxon>Gammaproteobacteria</taxon>
        <taxon>Lysobacterales</taxon>
        <taxon>Lysobacteraceae</taxon>
        <taxon>Stenotrophomonas</taxon>
    </lineage>
</organism>
<reference evidence="3" key="1">
    <citation type="submission" date="2021-01" db="EMBL/GenBank/DDBJ databases">
        <title>Stenotrophomonas maltophilia.</title>
        <authorList>
            <person name="Yu Y."/>
        </authorList>
    </citation>
    <scope>NUCLEOTIDE SEQUENCE [LARGE SCALE GENOMIC DNA]</scope>
    <source>
        <strain evidence="3">As-6</strain>
    </source>
</reference>